<protein>
    <submittedName>
        <fullName evidence="2">Uncharacterized protein</fullName>
    </submittedName>
</protein>
<comment type="caution">
    <text evidence="2">The sequence shown here is derived from an EMBL/GenBank/DDBJ whole genome shotgun (WGS) entry which is preliminary data.</text>
</comment>
<dbReference type="OrthoDB" id="3636058at2759"/>
<name>A0A9P3CH00_9PEZI</name>
<organism evidence="2 3">
    <name type="scientific">Cercospora kikuchii</name>
    <dbReference type="NCBI Taxonomy" id="84275"/>
    <lineage>
        <taxon>Eukaryota</taxon>
        <taxon>Fungi</taxon>
        <taxon>Dikarya</taxon>
        <taxon>Ascomycota</taxon>
        <taxon>Pezizomycotina</taxon>
        <taxon>Dothideomycetes</taxon>
        <taxon>Dothideomycetidae</taxon>
        <taxon>Mycosphaerellales</taxon>
        <taxon>Mycosphaerellaceae</taxon>
        <taxon>Cercospora</taxon>
    </lineage>
</organism>
<evidence type="ECO:0000313" key="2">
    <source>
        <dbReference type="EMBL" id="GIZ41781.1"/>
    </source>
</evidence>
<dbReference type="EMBL" id="BOLY01000003">
    <property type="protein sequence ID" value="GIZ41781.1"/>
    <property type="molecule type" value="Genomic_DNA"/>
</dbReference>
<reference evidence="2 3" key="1">
    <citation type="submission" date="2021-01" db="EMBL/GenBank/DDBJ databases">
        <title>Cercospora kikuchii MAFF 305040 whole genome shotgun sequence.</title>
        <authorList>
            <person name="Kashiwa T."/>
            <person name="Suzuki T."/>
        </authorList>
    </citation>
    <scope>NUCLEOTIDE SEQUENCE [LARGE SCALE GENOMIC DNA]</scope>
    <source>
        <strain evidence="2 3">MAFF 305040</strain>
    </source>
</reference>
<evidence type="ECO:0000313" key="3">
    <source>
        <dbReference type="Proteomes" id="UP000825890"/>
    </source>
</evidence>
<dbReference type="RefSeq" id="XP_044656268.1">
    <property type="nucleotide sequence ID" value="XM_044800333.1"/>
</dbReference>
<dbReference type="AlphaFoldDB" id="A0A9P3CH00"/>
<dbReference type="GeneID" id="68290650"/>
<evidence type="ECO:0000256" key="1">
    <source>
        <dbReference type="SAM" id="MobiDB-lite"/>
    </source>
</evidence>
<sequence>MATRWQPPSYSHVLHLPMFEHNVIDSVSCNKMRLFTQIKALGDATNRLPKTKARDAKPKAKPRSRSDSLPVCNITQKEFSIATPSAGSIARRRSEKHVPTVTTEFMEDKHPLLHADSMEQTPDPSPTATALTCCVRPTNQHNPYFPPIPQNRKRKRDLDGFVRRVKSVKLSVNKKMLMELFDESQNDLRRFQIRGAAIEVEPLRDEFDITSSADAIRRRDLVLQSRSNSVAFRTF</sequence>
<dbReference type="Proteomes" id="UP000825890">
    <property type="component" value="Unassembled WGS sequence"/>
</dbReference>
<keyword evidence="3" id="KW-1185">Reference proteome</keyword>
<proteinExistence type="predicted"/>
<gene>
    <name evidence="2" type="ORF">CKM354_000507500</name>
</gene>
<feature type="region of interest" description="Disordered" evidence="1">
    <location>
        <begin position="46"/>
        <end position="68"/>
    </location>
</feature>
<accession>A0A9P3CH00</accession>